<gene>
    <name evidence="4" type="ORF">J5A53_05100</name>
    <name evidence="5" type="ORF">NCTC12967_02102</name>
</gene>
<feature type="domain" description="N-acetyltransferase" evidence="3">
    <location>
        <begin position="1"/>
        <end position="146"/>
    </location>
</feature>
<dbReference type="GO" id="GO:0016747">
    <property type="term" value="F:acyltransferase activity, transferring groups other than amino-acyl groups"/>
    <property type="evidence" value="ECO:0007669"/>
    <property type="project" value="InterPro"/>
</dbReference>
<dbReference type="EMBL" id="CP072385">
    <property type="protein sequence ID" value="QUC12067.1"/>
    <property type="molecule type" value="Genomic_DNA"/>
</dbReference>
<dbReference type="PANTHER" id="PTHR43877">
    <property type="entry name" value="AMINOALKYLPHOSPHONATE N-ACETYLTRANSFERASE-RELATED-RELATED"/>
    <property type="match status" value="1"/>
</dbReference>
<dbReference type="GeneID" id="64407553"/>
<proteinExistence type="predicted"/>
<dbReference type="AlphaFoldDB" id="A0A3N4DDG5"/>
<dbReference type="EMBL" id="LR134406">
    <property type="protein sequence ID" value="VEH70796.1"/>
    <property type="molecule type" value="Genomic_DNA"/>
</dbReference>
<dbReference type="Gene3D" id="3.40.630.30">
    <property type="match status" value="1"/>
</dbReference>
<evidence type="ECO:0000313" key="6">
    <source>
        <dbReference type="Proteomes" id="UP000273044"/>
    </source>
</evidence>
<keyword evidence="2" id="KW-0012">Acyltransferase</keyword>
<dbReference type="PROSITE" id="PS51186">
    <property type="entry name" value="GNAT"/>
    <property type="match status" value="1"/>
</dbReference>
<dbReference type="CDD" id="cd04301">
    <property type="entry name" value="NAT_SF"/>
    <property type="match status" value="1"/>
</dbReference>
<reference evidence="5 6" key="1">
    <citation type="submission" date="2018-12" db="EMBL/GenBank/DDBJ databases">
        <authorList>
            <consortium name="Pathogen Informatics"/>
        </authorList>
    </citation>
    <scope>NUCLEOTIDE SEQUENCE [LARGE SCALE GENOMIC DNA]</scope>
    <source>
        <strain evidence="5 6">NCTC12967</strain>
    </source>
</reference>
<name>A0A3N4DDG5_9ACTN</name>
<evidence type="ECO:0000313" key="5">
    <source>
        <dbReference type="EMBL" id="VEH70796.1"/>
    </source>
</evidence>
<evidence type="ECO:0000256" key="2">
    <source>
        <dbReference type="ARBA" id="ARBA00023315"/>
    </source>
</evidence>
<dbReference type="SUPFAM" id="SSF55729">
    <property type="entry name" value="Acyl-CoA N-acyltransferases (Nat)"/>
    <property type="match status" value="1"/>
</dbReference>
<keyword evidence="1 5" id="KW-0808">Transferase</keyword>
<evidence type="ECO:0000256" key="1">
    <source>
        <dbReference type="ARBA" id="ARBA00022679"/>
    </source>
</evidence>
<reference evidence="4" key="2">
    <citation type="submission" date="2021-03" db="EMBL/GenBank/DDBJ databases">
        <title>Human Oral Microbial Genomes.</title>
        <authorList>
            <person name="Johnston C.D."/>
            <person name="Chen T."/>
            <person name="Dewhirst F.E."/>
        </authorList>
    </citation>
    <scope>NUCLEOTIDE SEQUENCE</scope>
    <source>
        <strain evidence="4">F0714</strain>
    </source>
</reference>
<dbReference type="Pfam" id="PF00583">
    <property type="entry name" value="Acetyltransf_1"/>
    <property type="match status" value="1"/>
</dbReference>
<dbReference type="InterPro" id="IPR000182">
    <property type="entry name" value="GNAT_dom"/>
</dbReference>
<organism evidence="5 6">
    <name type="scientific">Arachnia propionica</name>
    <dbReference type="NCBI Taxonomy" id="1750"/>
    <lineage>
        <taxon>Bacteria</taxon>
        <taxon>Bacillati</taxon>
        <taxon>Actinomycetota</taxon>
        <taxon>Actinomycetes</taxon>
        <taxon>Propionibacteriales</taxon>
        <taxon>Propionibacteriaceae</taxon>
        <taxon>Arachnia</taxon>
    </lineage>
</organism>
<dbReference type="RefSeq" id="WP_051015019.1">
    <property type="nucleotide sequence ID" value="NZ_CAJZDL010000128.1"/>
</dbReference>
<protein>
    <submittedName>
        <fullName evidence="4">GNAT family N-acetyltransferase</fullName>
    </submittedName>
    <submittedName>
        <fullName evidence="5">Ribosomal-protein-alanine N-acetyltransferase</fullName>
    </submittedName>
</protein>
<dbReference type="OrthoDB" id="529907at2"/>
<keyword evidence="6" id="KW-1185">Reference proteome</keyword>
<dbReference type="Proteomes" id="UP000273044">
    <property type="component" value="Chromosome"/>
</dbReference>
<evidence type="ECO:0000313" key="4">
    <source>
        <dbReference type="EMBL" id="QUC12067.1"/>
    </source>
</evidence>
<accession>A0A3N4DDG5</accession>
<dbReference type="Proteomes" id="UP000677180">
    <property type="component" value="Chromosome"/>
</dbReference>
<evidence type="ECO:0000259" key="3">
    <source>
        <dbReference type="PROSITE" id="PS51186"/>
    </source>
</evidence>
<dbReference type="InterPro" id="IPR016181">
    <property type="entry name" value="Acyl_CoA_acyltransferase"/>
</dbReference>
<dbReference type="InterPro" id="IPR050832">
    <property type="entry name" value="Bact_Acetyltransf"/>
</dbReference>
<sequence length="151" mass="16427">MIIRTAVPADAPALARLELVFPARQRWSEASWLEEIGADGRLVEVAETAPDGVIACASWRHAGNTTDLDRIVVAGEHRRRGIAGKLLGRGIAWAAEQGAGNVLLEVASDNTAAIGFYAANWFVPVNRRRNYYGRGVDAVVMGKRMNTEEIQ</sequence>